<keyword evidence="2" id="KW-1185">Reference proteome</keyword>
<accession>A0A1Y0EGF1</accession>
<organism evidence="1 2">
    <name type="scientific">Yoonia vestfoldensis</name>
    <dbReference type="NCBI Taxonomy" id="245188"/>
    <lineage>
        <taxon>Bacteria</taxon>
        <taxon>Pseudomonadati</taxon>
        <taxon>Pseudomonadota</taxon>
        <taxon>Alphaproteobacteria</taxon>
        <taxon>Rhodobacterales</taxon>
        <taxon>Paracoccaceae</taxon>
        <taxon>Yoonia</taxon>
    </lineage>
</organism>
<sequence>MALDNQTCHRAAAIRTFMAGPDGLLRRYRPSTHLPDRLRTAEAEDLISDLDDALPNDVAPEELDAILEGTRRALRRAWGGPWWPTSTMLRDAAQQATQAAQRSRKMPDNDEAILGWLADWWRRHGRCAPGLGTPERTARLIRMGILTARQARVAAFPLTDRDEAAARHQPPCAAEVEIERRFRARLGRRAVGGSS</sequence>
<protein>
    <submittedName>
        <fullName evidence="1">Uncharacterized protein</fullName>
    </submittedName>
</protein>
<dbReference type="EMBL" id="CP021431">
    <property type="protein sequence ID" value="ARU02664.1"/>
    <property type="molecule type" value="Genomic_DNA"/>
</dbReference>
<dbReference type="KEGG" id="lvs:LOKVESSMR4R_03392"/>
<name>A0A1Y0EGF1_9RHOB</name>
<reference evidence="1 2" key="1">
    <citation type="submission" date="2017-05" db="EMBL/GenBank/DDBJ databases">
        <title>Genome Sequence of Loktanella vestfoldensis Strain SMR4r Isolated from a Culture of the Diatom Skeletonema marinoi.</title>
        <authorList>
            <person name="Topel M."/>
            <person name="Pinder M.I.M."/>
            <person name="Johansson O.N."/>
            <person name="Kourtchenko O."/>
            <person name="Godhe A."/>
            <person name="Clarke A.K."/>
        </authorList>
    </citation>
    <scope>NUCLEOTIDE SEQUENCE [LARGE SCALE GENOMIC DNA]</scope>
    <source>
        <strain evidence="1 2">SMR4r</strain>
    </source>
</reference>
<proteinExistence type="predicted"/>
<evidence type="ECO:0000313" key="2">
    <source>
        <dbReference type="Proteomes" id="UP000195273"/>
    </source>
</evidence>
<dbReference type="Proteomes" id="UP000195273">
    <property type="component" value="Chromosome"/>
</dbReference>
<evidence type="ECO:0000313" key="1">
    <source>
        <dbReference type="EMBL" id="ARU02664.1"/>
    </source>
</evidence>
<dbReference type="AlphaFoldDB" id="A0A1Y0EGF1"/>
<gene>
    <name evidence="1" type="ORF">LOKVESSMR4R_03392</name>
</gene>